<comment type="caution">
    <text evidence="4">The sequence shown here is derived from an EMBL/GenBank/DDBJ whole genome shotgun (WGS) entry which is preliminary data.</text>
</comment>
<dbReference type="AlphaFoldDB" id="A0A8B4H7J8"/>
<feature type="region of interest" description="Disordered" evidence="1">
    <location>
        <begin position="55"/>
        <end position="78"/>
    </location>
</feature>
<dbReference type="Proteomes" id="UP000249886">
    <property type="component" value="Unassembled WGS sequence"/>
</dbReference>
<dbReference type="SUPFAM" id="SSF51126">
    <property type="entry name" value="Pectin lyase-like"/>
    <property type="match status" value="1"/>
</dbReference>
<accession>A0A8B4H7J8</accession>
<protein>
    <recommendedName>
        <fullName evidence="3">Right handed beta helix domain-containing protein</fullName>
    </recommendedName>
</protein>
<feature type="domain" description="Right handed beta helix" evidence="3">
    <location>
        <begin position="347"/>
        <end position="481"/>
    </location>
</feature>
<evidence type="ECO:0000313" key="4">
    <source>
        <dbReference type="EMBL" id="SPW28428.1"/>
    </source>
</evidence>
<evidence type="ECO:0000256" key="2">
    <source>
        <dbReference type="SAM" id="SignalP"/>
    </source>
</evidence>
<proteinExistence type="predicted"/>
<dbReference type="InterPro" id="IPR012334">
    <property type="entry name" value="Pectin_lyas_fold"/>
</dbReference>
<evidence type="ECO:0000256" key="1">
    <source>
        <dbReference type="SAM" id="MobiDB-lite"/>
    </source>
</evidence>
<dbReference type="InterPro" id="IPR011050">
    <property type="entry name" value="Pectin_lyase_fold/virulence"/>
</dbReference>
<feature type="region of interest" description="Disordered" evidence="1">
    <location>
        <begin position="501"/>
        <end position="539"/>
    </location>
</feature>
<dbReference type="InterPro" id="IPR039448">
    <property type="entry name" value="Beta_helix"/>
</dbReference>
<evidence type="ECO:0000313" key="5">
    <source>
        <dbReference type="Proteomes" id="UP000249886"/>
    </source>
</evidence>
<dbReference type="SMART" id="SM00710">
    <property type="entry name" value="PbH1"/>
    <property type="match status" value="5"/>
</dbReference>
<evidence type="ECO:0000259" key="3">
    <source>
        <dbReference type="Pfam" id="PF13229"/>
    </source>
</evidence>
<gene>
    <name evidence="4" type="ORF">NCTC10254_01371</name>
</gene>
<sequence length="625" mass="67150">MRPQSRWIMRMVAGLCVSMLFVTTQIPAAQAMDLPDTSSGSSFLSLLSKFFSNNKTEEPEHASEENTELTERKLTGKTPKAEKIEESFDTAVVGSISAAQALNTAKQNVVVTDGYTNVRFVRDVDKQKGADATVTIAGVTYGAKFDEVVPLLALGAGGGDNTRELQKAVDLAAQRGLGVTLSPAQKYVVTDQITLPKGLQYFDAKGAQITANMRGQADAPKSVFATTRDTVGCKITDMTLNLASAPYTRGVMIDGGENIEVSKIVFNHLTYRAVEMSATDRLVKNITVADNFINNTEGERAQVGHSLSIVATATRDESDNPVKGSRSPVWERYATNGTVSRPIAGFTGLTIINNRIRGGYYGISFSGVSDSVIRGNDVTANTRNISIQNSSNNNLVEQNQLTNSISSGVHIAYDSDNNVVRDNTISSDVSVGQGLLQAYQGCDNTTFEHNSVTVKGDAKSSPSWILLVGTDSHNTKFVGNRIDGWAKRAMVDVESIWDGRSSETNLRKPGPNEHSYIPDKNGAPSPVDNPKEPYHGGRGDLNGTVISGNEFTPRNKNAPVIYVGAEVSPGRSGKERLIGNINDAVIADNVIVGNQFSELLTTHTGKLPGIGEAKIHFKNSSVVKR</sequence>
<feature type="signal peptide" evidence="2">
    <location>
        <begin position="1"/>
        <end position="31"/>
    </location>
</feature>
<dbReference type="Gene3D" id="2.160.20.10">
    <property type="entry name" value="Single-stranded right-handed beta-helix, Pectin lyase-like"/>
    <property type="match status" value="1"/>
</dbReference>
<dbReference type="InterPro" id="IPR006626">
    <property type="entry name" value="PbH1"/>
</dbReference>
<feature type="compositionally biased region" description="Basic and acidic residues" evidence="1">
    <location>
        <begin position="529"/>
        <end position="538"/>
    </location>
</feature>
<name>A0A8B4H7J8_9CORY</name>
<dbReference type="GeneID" id="84573744"/>
<dbReference type="Pfam" id="PF13229">
    <property type="entry name" value="Beta_helix"/>
    <property type="match status" value="1"/>
</dbReference>
<dbReference type="EMBL" id="UARK01000009">
    <property type="protein sequence ID" value="SPW28428.1"/>
    <property type="molecule type" value="Genomic_DNA"/>
</dbReference>
<reference evidence="4 5" key="1">
    <citation type="submission" date="2018-06" db="EMBL/GenBank/DDBJ databases">
        <authorList>
            <consortium name="Pathogen Informatics"/>
            <person name="Doyle S."/>
        </authorList>
    </citation>
    <scope>NUCLEOTIDE SEQUENCE [LARGE SCALE GENOMIC DNA]</scope>
    <source>
        <strain evidence="4 5">NCTC10254</strain>
    </source>
</reference>
<feature type="chain" id="PRO_5032511738" description="Right handed beta helix domain-containing protein" evidence="2">
    <location>
        <begin position="32"/>
        <end position="625"/>
    </location>
</feature>
<keyword evidence="2" id="KW-0732">Signal</keyword>
<organism evidence="4 5">
    <name type="scientific">Corynebacterium matruchotii</name>
    <dbReference type="NCBI Taxonomy" id="43768"/>
    <lineage>
        <taxon>Bacteria</taxon>
        <taxon>Bacillati</taxon>
        <taxon>Actinomycetota</taxon>
        <taxon>Actinomycetes</taxon>
        <taxon>Mycobacteriales</taxon>
        <taxon>Corynebacteriaceae</taxon>
        <taxon>Corynebacterium</taxon>
    </lineage>
</organism>
<dbReference type="RefSeq" id="WP_225866112.1">
    <property type="nucleotide sequence ID" value="NZ_CP050134.2"/>
</dbReference>